<dbReference type="InterPro" id="IPR002182">
    <property type="entry name" value="NB-ARC"/>
</dbReference>
<dbReference type="Proteomes" id="UP001604277">
    <property type="component" value="Unassembled WGS sequence"/>
</dbReference>
<gene>
    <name evidence="3" type="ORF">Fot_50659</name>
</gene>
<sequence length="572" mass="65053">MVDAHSEHLINKFLNNFREAEEEYPDLPLLVALQNIANSLDVKKLNPEMLMERRDCLYDLIDALNQCINMANERGRRRKALIGSKILSLPGLVKYLWDVIRTRSKLKEIRKKLWKMRDLRIDEHEITSQVLVIEREALKWINLSEYHGLDEQTEKIENLLCETEGNIAIGIVGMSGSGKSALARKVFFSSRVEQLFELMLWVDFSNAMGSEKKYECISLEKDGVEKIYCGFDLCGLLTEPFLYPPRKCLIVLDCVRHAIEGLDTFIQRILNGPVNGSVIVTSTRVEATKKLLPVEKNSHLHPIEPLREEDCWRIFEDSIGRKHFVFKRTRRNNFTSFDGEALSPSKTEILSKMKNEILNRCNGLPLAVKILAEIIPLQLHCNSGKKITSEETCEKKILDGISSLEYTYMTTMPWTSFVTNFMEKKFKPQKLIDLKDDLHEINDALVEHIGLAEDRHGNGKASATRTAPADLLAVEEDAIISKVLVIKKDNLINIYLSEYHGLDDQKVKIENLLCESVGDKAIGIVGMGGSGKSALARKDIFSSSVELLFELILWIDLSKAMGSEKKYESNYT</sequence>
<accession>A0ABD1PYS4</accession>
<dbReference type="SUPFAM" id="SSF52540">
    <property type="entry name" value="P-loop containing nucleoside triphosphate hydrolases"/>
    <property type="match status" value="2"/>
</dbReference>
<protein>
    <submittedName>
        <fullName evidence="3">Late blight resistance protein-like protein R1A-10</fullName>
    </submittedName>
</protein>
<dbReference type="AlphaFoldDB" id="A0ABD1PYS4"/>
<feature type="domain" description="NB-ARC" evidence="2">
    <location>
        <begin position="504"/>
        <end position="564"/>
    </location>
</feature>
<dbReference type="Pfam" id="PF00931">
    <property type="entry name" value="NB-ARC"/>
    <property type="match status" value="2"/>
</dbReference>
<dbReference type="EMBL" id="JBFOLJ010000016">
    <property type="protein sequence ID" value="KAL2469083.1"/>
    <property type="molecule type" value="Genomic_DNA"/>
</dbReference>
<evidence type="ECO:0000256" key="1">
    <source>
        <dbReference type="ARBA" id="ARBA00022821"/>
    </source>
</evidence>
<dbReference type="GO" id="GO:0006952">
    <property type="term" value="P:defense response"/>
    <property type="evidence" value="ECO:0007669"/>
    <property type="project" value="UniProtKB-KW"/>
</dbReference>
<reference evidence="4" key="1">
    <citation type="submission" date="2024-07" db="EMBL/GenBank/DDBJ databases">
        <title>Two chromosome-level genome assemblies of Korean endemic species Abeliophyllum distichum and Forsythia ovata (Oleaceae).</title>
        <authorList>
            <person name="Jang H."/>
        </authorList>
    </citation>
    <scope>NUCLEOTIDE SEQUENCE [LARGE SCALE GENOMIC DNA]</scope>
</reference>
<feature type="domain" description="NB-ARC" evidence="2">
    <location>
        <begin position="151"/>
        <end position="321"/>
    </location>
</feature>
<keyword evidence="4" id="KW-1185">Reference proteome</keyword>
<name>A0ABD1PYS4_9LAMI</name>
<dbReference type="Gene3D" id="3.40.50.300">
    <property type="entry name" value="P-loop containing nucleotide triphosphate hydrolases"/>
    <property type="match status" value="2"/>
</dbReference>
<organism evidence="3 4">
    <name type="scientific">Forsythia ovata</name>
    <dbReference type="NCBI Taxonomy" id="205694"/>
    <lineage>
        <taxon>Eukaryota</taxon>
        <taxon>Viridiplantae</taxon>
        <taxon>Streptophyta</taxon>
        <taxon>Embryophyta</taxon>
        <taxon>Tracheophyta</taxon>
        <taxon>Spermatophyta</taxon>
        <taxon>Magnoliopsida</taxon>
        <taxon>eudicotyledons</taxon>
        <taxon>Gunneridae</taxon>
        <taxon>Pentapetalae</taxon>
        <taxon>asterids</taxon>
        <taxon>lamiids</taxon>
        <taxon>Lamiales</taxon>
        <taxon>Oleaceae</taxon>
        <taxon>Forsythieae</taxon>
        <taxon>Forsythia</taxon>
    </lineage>
</organism>
<dbReference type="PANTHER" id="PTHR36766:SF70">
    <property type="entry name" value="DISEASE RESISTANCE PROTEIN RGA4"/>
    <property type="match status" value="1"/>
</dbReference>
<evidence type="ECO:0000313" key="4">
    <source>
        <dbReference type="Proteomes" id="UP001604277"/>
    </source>
</evidence>
<evidence type="ECO:0000313" key="3">
    <source>
        <dbReference type="EMBL" id="KAL2469083.1"/>
    </source>
</evidence>
<dbReference type="PRINTS" id="PR00364">
    <property type="entry name" value="DISEASERSIST"/>
</dbReference>
<comment type="caution">
    <text evidence="3">The sequence shown here is derived from an EMBL/GenBank/DDBJ whole genome shotgun (WGS) entry which is preliminary data.</text>
</comment>
<dbReference type="PANTHER" id="PTHR36766">
    <property type="entry name" value="PLANT BROAD-SPECTRUM MILDEW RESISTANCE PROTEIN RPW8"/>
    <property type="match status" value="1"/>
</dbReference>
<evidence type="ECO:0000259" key="2">
    <source>
        <dbReference type="Pfam" id="PF00931"/>
    </source>
</evidence>
<keyword evidence="1" id="KW-0611">Plant defense</keyword>
<dbReference type="InterPro" id="IPR027417">
    <property type="entry name" value="P-loop_NTPase"/>
</dbReference>
<proteinExistence type="predicted"/>